<dbReference type="GO" id="GO:0015628">
    <property type="term" value="P:protein secretion by the type II secretion system"/>
    <property type="evidence" value="ECO:0007669"/>
    <property type="project" value="InterPro"/>
</dbReference>
<feature type="domain" description="NolW-like" evidence="13">
    <location>
        <begin position="189"/>
        <end position="251"/>
    </location>
</feature>
<dbReference type="InterPro" id="IPR013356">
    <property type="entry name" value="T2SS_GspD"/>
</dbReference>
<protein>
    <submittedName>
        <fullName evidence="15">Type II secretion system protein GspD</fullName>
    </submittedName>
</protein>
<name>A0A5C4NBQ3_9RHOB</name>
<evidence type="ECO:0000256" key="9">
    <source>
        <dbReference type="ARBA" id="ARBA00023237"/>
    </source>
</evidence>
<dbReference type="InterPro" id="IPR038591">
    <property type="entry name" value="NolW-like_sf"/>
</dbReference>
<evidence type="ECO:0000256" key="11">
    <source>
        <dbReference type="SAM" id="SignalP"/>
    </source>
</evidence>
<dbReference type="InterPro" id="IPR004845">
    <property type="entry name" value="T2SS_GspD_CS"/>
</dbReference>
<dbReference type="PANTHER" id="PTHR30332:SF24">
    <property type="entry name" value="SECRETIN GSPD-RELATED"/>
    <property type="match status" value="1"/>
</dbReference>
<evidence type="ECO:0000313" key="15">
    <source>
        <dbReference type="EMBL" id="TNC71360.1"/>
    </source>
</evidence>
<evidence type="ECO:0000259" key="12">
    <source>
        <dbReference type="Pfam" id="PF00263"/>
    </source>
</evidence>
<evidence type="ECO:0000256" key="6">
    <source>
        <dbReference type="ARBA" id="ARBA00022729"/>
    </source>
</evidence>
<reference evidence="15 16" key="1">
    <citation type="submission" date="2019-06" db="EMBL/GenBank/DDBJ databases">
        <authorList>
            <person name="Jiang L."/>
        </authorList>
    </citation>
    <scope>NUCLEOTIDE SEQUENCE [LARGE SCALE GENOMIC DNA]</scope>
    <source>
        <strain evidence="15 16">YIM 48858</strain>
    </source>
</reference>
<keyword evidence="9" id="KW-0998">Cell outer membrane</keyword>
<dbReference type="GO" id="GO:0015627">
    <property type="term" value="C:type II protein secretion system complex"/>
    <property type="evidence" value="ECO:0007669"/>
    <property type="project" value="InterPro"/>
</dbReference>
<feature type="domain" description="NolW-like" evidence="13">
    <location>
        <begin position="125"/>
        <end position="183"/>
    </location>
</feature>
<dbReference type="AlphaFoldDB" id="A0A5C4NBQ3"/>
<keyword evidence="7" id="KW-0653">Protein transport</keyword>
<evidence type="ECO:0000313" key="16">
    <source>
        <dbReference type="Proteomes" id="UP000305709"/>
    </source>
</evidence>
<dbReference type="PROSITE" id="PS00875">
    <property type="entry name" value="T2SP_D"/>
    <property type="match status" value="1"/>
</dbReference>
<dbReference type="NCBIfam" id="TIGR02517">
    <property type="entry name" value="type_II_gspD"/>
    <property type="match status" value="1"/>
</dbReference>
<keyword evidence="8" id="KW-0472">Membrane</keyword>
<evidence type="ECO:0000256" key="10">
    <source>
        <dbReference type="RuleBase" id="RU004004"/>
    </source>
</evidence>
<evidence type="ECO:0000259" key="14">
    <source>
        <dbReference type="Pfam" id="PF21305"/>
    </source>
</evidence>
<dbReference type="InterPro" id="IPR050810">
    <property type="entry name" value="Bact_Secretion_Sys_Channel"/>
</dbReference>
<dbReference type="Pfam" id="PF21305">
    <property type="entry name" value="type_II_gspD_N0"/>
    <property type="match status" value="1"/>
</dbReference>
<evidence type="ECO:0000259" key="13">
    <source>
        <dbReference type="Pfam" id="PF03958"/>
    </source>
</evidence>
<organism evidence="15 16">
    <name type="scientific">Rubellimicrobium roseum</name>
    <dbReference type="NCBI Taxonomy" id="687525"/>
    <lineage>
        <taxon>Bacteria</taxon>
        <taxon>Pseudomonadati</taxon>
        <taxon>Pseudomonadota</taxon>
        <taxon>Alphaproteobacteria</taxon>
        <taxon>Rhodobacterales</taxon>
        <taxon>Roseobacteraceae</taxon>
        <taxon>Rubellimicrobium</taxon>
    </lineage>
</organism>
<feature type="signal peptide" evidence="11">
    <location>
        <begin position="1"/>
        <end position="23"/>
    </location>
</feature>
<feature type="domain" description="NolW-like" evidence="13">
    <location>
        <begin position="260"/>
        <end position="380"/>
    </location>
</feature>
<evidence type="ECO:0000256" key="2">
    <source>
        <dbReference type="ARBA" id="ARBA00006980"/>
    </source>
</evidence>
<evidence type="ECO:0000256" key="4">
    <source>
        <dbReference type="ARBA" id="ARBA00022452"/>
    </source>
</evidence>
<comment type="similarity">
    <text evidence="2">Belongs to the bacterial secretin family. GSP D subfamily.</text>
</comment>
<dbReference type="PRINTS" id="PR01032">
    <property type="entry name" value="PHAGEIV"/>
</dbReference>
<dbReference type="InterPro" id="IPR049371">
    <property type="entry name" value="GspD-like_N0"/>
</dbReference>
<dbReference type="Gene3D" id="3.30.1370.120">
    <property type="match status" value="3"/>
</dbReference>
<keyword evidence="16" id="KW-1185">Reference proteome</keyword>
<dbReference type="GO" id="GO:0009279">
    <property type="term" value="C:cell outer membrane"/>
    <property type="evidence" value="ECO:0007669"/>
    <property type="project" value="UniProtKB-SubCell"/>
</dbReference>
<keyword evidence="6 11" id="KW-0732">Signal</keyword>
<dbReference type="PRINTS" id="PR00811">
    <property type="entry name" value="BCTERIALGSPD"/>
</dbReference>
<evidence type="ECO:0000256" key="5">
    <source>
        <dbReference type="ARBA" id="ARBA00022692"/>
    </source>
</evidence>
<keyword evidence="5" id="KW-0812">Transmembrane</keyword>
<gene>
    <name evidence="15" type="primary">gspD</name>
    <name evidence="15" type="ORF">FHG71_12255</name>
</gene>
<evidence type="ECO:0000256" key="8">
    <source>
        <dbReference type="ARBA" id="ARBA00023136"/>
    </source>
</evidence>
<dbReference type="OrthoDB" id="9775455at2"/>
<feature type="domain" description="GspD-like N0" evidence="14">
    <location>
        <begin position="31"/>
        <end position="97"/>
    </location>
</feature>
<evidence type="ECO:0000256" key="7">
    <source>
        <dbReference type="ARBA" id="ARBA00022927"/>
    </source>
</evidence>
<dbReference type="Pfam" id="PF03958">
    <property type="entry name" value="Secretin_N"/>
    <property type="match status" value="3"/>
</dbReference>
<dbReference type="EMBL" id="VDFV01000015">
    <property type="protein sequence ID" value="TNC71360.1"/>
    <property type="molecule type" value="Genomic_DNA"/>
</dbReference>
<comment type="subcellular location">
    <subcellularLocation>
        <location evidence="1 10">Cell outer membrane</location>
    </subcellularLocation>
</comment>
<dbReference type="InterPro" id="IPR004846">
    <property type="entry name" value="T2SS/T3SS_dom"/>
</dbReference>
<feature type="chain" id="PRO_5022861090" evidence="11">
    <location>
        <begin position="24"/>
        <end position="669"/>
    </location>
</feature>
<feature type="domain" description="Type II/III secretion system secretin-like" evidence="12">
    <location>
        <begin position="459"/>
        <end position="623"/>
    </location>
</feature>
<dbReference type="InterPro" id="IPR001775">
    <property type="entry name" value="GspD/PilQ"/>
</dbReference>
<dbReference type="Proteomes" id="UP000305709">
    <property type="component" value="Unassembled WGS sequence"/>
</dbReference>
<proteinExistence type="inferred from homology"/>
<keyword evidence="4" id="KW-1134">Transmembrane beta strand</keyword>
<dbReference type="RefSeq" id="WP_139081974.1">
    <property type="nucleotide sequence ID" value="NZ_VDFV01000015.1"/>
</dbReference>
<dbReference type="PANTHER" id="PTHR30332">
    <property type="entry name" value="PROBABLE GENERAL SECRETION PATHWAY PROTEIN D"/>
    <property type="match status" value="1"/>
</dbReference>
<comment type="caution">
    <text evidence="15">The sequence shown here is derived from an EMBL/GenBank/DDBJ whole genome shotgun (WGS) entry which is preliminary data.</text>
</comment>
<sequence length="669" mass="70052">MSRLRVLLAAGLLLALDPSRSPAQEPETFVINLREADLAVLASQVSEITGRTLVLDPEVSGEVTVVSSERLDQEGVWALFQSILRSRGFVAVESGTVWQVVPEAEARTIGGADPAGAAGPQDVVTEMLRLSRLPSAEAVRVLRPLVAESGYIEALVDPNAILLTDTRANVERILEIARAFDVETEAEAQVIRFANADAATVGNAIVGVLGPAGTSARLSVDPSSNLLLVRGTQEEIDEIRELARSMDVPPLRPPQEAVTTTVFRLQYGDAAVVAEIIRGTLGEGTDITGSALAGLGGALTPEAALAATEPPADDPEADPAAPEVEQVAGGRFVPLGRAPSPSAVTVQASIETNSVIVRGTAAQVQEVGRLVGALDVRRPQVMIEAAIVEVSGDVAERLGVQLGFGDAAPPGGIAATSFSNGGVSLRSVLTAIGAPNTAALSTGLTVTASGNDFGVLVQALAQSSQARLLSTPSVTTLDNEPATIVVGQNVPFRTGSFATDGNTATPFTTIERRDVGITMNVVPRITAGGVVQLEIEQEVSSLVNANVEGAADLVTNRRVINTTVLADNRGTVVLGGLITDDQVSQNQKVPGLGDVPLVGRLFRSRSDNATNRTLFVFLRPTILLDQEDIRQAAEDRYGRLRAADAVEPPRTILNEREVRSLPLEIQGLY</sequence>
<keyword evidence="3 10" id="KW-0813">Transport</keyword>
<evidence type="ECO:0000256" key="1">
    <source>
        <dbReference type="ARBA" id="ARBA00004442"/>
    </source>
</evidence>
<dbReference type="InterPro" id="IPR005644">
    <property type="entry name" value="NolW-like"/>
</dbReference>
<dbReference type="Pfam" id="PF00263">
    <property type="entry name" value="Secretin"/>
    <property type="match status" value="1"/>
</dbReference>
<evidence type="ECO:0000256" key="3">
    <source>
        <dbReference type="ARBA" id="ARBA00022448"/>
    </source>
</evidence>
<accession>A0A5C4NBQ3</accession>